<keyword evidence="2 7" id="KW-0285">Flavoprotein</keyword>
<dbReference type="AlphaFoldDB" id="A0A6L5YX67"/>
<evidence type="ECO:0000259" key="9">
    <source>
        <dbReference type="Pfam" id="PF00881"/>
    </source>
</evidence>
<protein>
    <recommendedName>
        <fullName evidence="7">Putative NAD(P)H nitroreductase</fullName>
        <ecNumber evidence="7">1.-.-.-</ecNumber>
    </recommendedName>
</protein>
<dbReference type="EMBL" id="WIND01000001">
    <property type="protein sequence ID" value="MSU88264.1"/>
    <property type="molecule type" value="Genomic_DNA"/>
</dbReference>
<keyword evidence="4 7" id="KW-0521">NADP</keyword>
<dbReference type="InterPro" id="IPR026021">
    <property type="entry name" value="YdjA-like"/>
</dbReference>
<evidence type="ECO:0000256" key="7">
    <source>
        <dbReference type="PIRNR" id="PIRNR000232"/>
    </source>
</evidence>
<organism evidence="10 11">
    <name type="scientific">Halovulum marinum</name>
    <dbReference type="NCBI Taxonomy" id="2662447"/>
    <lineage>
        <taxon>Bacteria</taxon>
        <taxon>Pseudomonadati</taxon>
        <taxon>Pseudomonadota</taxon>
        <taxon>Alphaproteobacteria</taxon>
        <taxon>Rhodobacterales</taxon>
        <taxon>Paracoccaceae</taxon>
        <taxon>Halovulum</taxon>
    </lineage>
</organism>
<evidence type="ECO:0000256" key="6">
    <source>
        <dbReference type="ARBA" id="ARBA00023027"/>
    </source>
</evidence>
<evidence type="ECO:0000256" key="1">
    <source>
        <dbReference type="ARBA" id="ARBA00007118"/>
    </source>
</evidence>
<accession>A0A6L5YX67</accession>
<feature type="binding site" evidence="8">
    <location>
        <position position="46"/>
    </location>
    <ligand>
        <name>FMN</name>
        <dbReference type="ChEBI" id="CHEBI:58210"/>
        <note>ligand shared between dimeric partners</note>
    </ligand>
</feature>
<keyword evidence="5 7" id="KW-0560">Oxidoreductase</keyword>
<dbReference type="Gene3D" id="3.40.109.10">
    <property type="entry name" value="NADH Oxidase"/>
    <property type="match status" value="1"/>
</dbReference>
<dbReference type="PANTHER" id="PTHR43821:SF1">
    <property type="entry name" value="NAD(P)H NITROREDUCTASE YDJA-RELATED"/>
    <property type="match status" value="1"/>
</dbReference>
<keyword evidence="3 7" id="KW-0288">FMN</keyword>
<comment type="similarity">
    <text evidence="1 7">Belongs to the nitroreductase family.</text>
</comment>
<dbReference type="GO" id="GO:0016491">
    <property type="term" value="F:oxidoreductase activity"/>
    <property type="evidence" value="ECO:0007669"/>
    <property type="project" value="UniProtKB-UniRule"/>
</dbReference>
<sequence>MPDSRPEVLDFLLTRRSRPARTLHGPGPDRAALTPILEAGLRVPDHGKLEPWELLVLERAALDRLAAAVTDAGPRAGQDAEQTAKQAAMFADAPLIVAVVSRPVDSPKIPRVEQRASAACVCLSVLNAALAAGWGANWLTGWTATEPGFLEHGLALAPPARIAGYVVIGTEGAAPPERPRPDPAAKIRWLDG</sequence>
<comment type="caution">
    <text evidence="10">The sequence shown here is derived from an EMBL/GenBank/DDBJ whole genome shotgun (WGS) entry which is preliminary data.</text>
</comment>
<feature type="binding site" description="in other chain" evidence="8">
    <location>
        <begin position="138"/>
        <end position="140"/>
    </location>
    <ligand>
        <name>FMN</name>
        <dbReference type="ChEBI" id="CHEBI:58210"/>
        <note>ligand shared between dimeric partners</note>
    </ligand>
</feature>
<reference evidence="10 11" key="1">
    <citation type="submission" date="2019-10" db="EMBL/GenBank/DDBJ databases">
        <title>Cognatihalovulum marinum gen. nov. sp. nov., a new member of the family Rhodobacteraceae isolated from deep seawater of the Northwest Indian Ocean.</title>
        <authorList>
            <person name="Ruan C."/>
            <person name="Wang J."/>
            <person name="Zheng X."/>
            <person name="Song L."/>
            <person name="Zhu Y."/>
            <person name="Huang Y."/>
            <person name="Lu Z."/>
            <person name="Du W."/>
            <person name="Huang L."/>
            <person name="Dai X."/>
        </authorList>
    </citation>
    <scope>NUCLEOTIDE SEQUENCE [LARGE SCALE GENOMIC DNA]</scope>
    <source>
        <strain evidence="10 11">2CG4</strain>
    </source>
</reference>
<proteinExistence type="inferred from homology"/>
<feature type="domain" description="Nitroreductase" evidence="9">
    <location>
        <begin position="15"/>
        <end position="169"/>
    </location>
</feature>
<dbReference type="EC" id="1.-.-.-" evidence="7"/>
<dbReference type="PANTHER" id="PTHR43821">
    <property type="entry name" value="NAD(P)H NITROREDUCTASE YDJA-RELATED"/>
    <property type="match status" value="1"/>
</dbReference>
<name>A0A6L5YX67_9RHOB</name>
<feature type="binding site" evidence="8">
    <location>
        <position position="42"/>
    </location>
    <ligand>
        <name>FMN</name>
        <dbReference type="ChEBI" id="CHEBI:58210"/>
        <note>ligand shared between dimeric partners</note>
    </ligand>
</feature>
<dbReference type="PIRSF" id="PIRSF000232">
    <property type="entry name" value="YdjA"/>
    <property type="match status" value="1"/>
</dbReference>
<keyword evidence="6 7" id="KW-0520">NAD</keyword>
<dbReference type="Pfam" id="PF00881">
    <property type="entry name" value="Nitroreductase"/>
    <property type="match status" value="1"/>
</dbReference>
<dbReference type="InterPro" id="IPR052530">
    <property type="entry name" value="NAD(P)H_nitroreductase"/>
</dbReference>
<evidence type="ECO:0000313" key="10">
    <source>
        <dbReference type="EMBL" id="MSU88264.1"/>
    </source>
</evidence>
<evidence type="ECO:0000256" key="4">
    <source>
        <dbReference type="ARBA" id="ARBA00022857"/>
    </source>
</evidence>
<keyword evidence="11" id="KW-1185">Reference proteome</keyword>
<evidence type="ECO:0000256" key="2">
    <source>
        <dbReference type="ARBA" id="ARBA00022630"/>
    </source>
</evidence>
<evidence type="ECO:0000313" key="11">
    <source>
        <dbReference type="Proteomes" id="UP000474957"/>
    </source>
</evidence>
<dbReference type="SUPFAM" id="SSF55469">
    <property type="entry name" value="FMN-dependent nitroreductase-like"/>
    <property type="match status" value="1"/>
</dbReference>
<dbReference type="Proteomes" id="UP000474957">
    <property type="component" value="Unassembled WGS sequence"/>
</dbReference>
<feature type="binding site" description="in other chain" evidence="8">
    <location>
        <begin position="15"/>
        <end position="17"/>
    </location>
    <ligand>
        <name>FMN</name>
        <dbReference type="ChEBI" id="CHEBI:58210"/>
        <note>ligand shared between dimeric partners</note>
    </ligand>
</feature>
<evidence type="ECO:0000256" key="5">
    <source>
        <dbReference type="ARBA" id="ARBA00023002"/>
    </source>
</evidence>
<dbReference type="InterPro" id="IPR000415">
    <property type="entry name" value="Nitroreductase-like"/>
</dbReference>
<dbReference type="InterPro" id="IPR029479">
    <property type="entry name" value="Nitroreductase"/>
</dbReference>
<evidence type="ECO:0000256" key="8">
    <source>
        <dbReference type="PIRSR" id="PIRSR000232-1"/>
    </source>
</evidence>
<gene>
    <name evidence="10" type="ORF">GE300_01370</name>
</gene>
<comment type="cofactor">
    <cofactor evidence="8">
        <name>FMN</name>
        <dbReference type="ChEBI" id="CHEBI:58210"/>
    </cofactor>
    <text evidence="8">Binds 1 FMN per subunit.</text>
</comment>
<evidence type="ECO:0000256" key="3">
    <source>
        <dbReference type="ARBA" id="ARBA00022643"/>
    </source>
</evidence>
<dbReference type="RefSeq" id="WP_154444156.1">
    <property type="nucleotide sequence ID" value="NZ_WIND01000001.1"/>
</dbReference>